<dbReference type="PROSITE" id="PS00092">
    <property type="entry name" value="N6_MTASE"/>
    <property type="match status" value="1"/>
</dbReference>
<evidence type="ECO:0000259" key="7">
    <source>
        <dbReference type="Pfam" id="PF05175"/>
    </source>
</evidence>
<gene>
    <name evidence="8" type="ORF">GCM10023149_05700</name>
</gene>
<dbReference type="EC" id="2.1.1.223" evidence="6"/>
<dbReference type="Gene3D" id="3.40.50.150">
    <property type="entry name" value="Vaccinia Virus protein VP39"/>
    <property type="match status" value="1"/>
</dbReference>
<evidence type="ECO:0000256" key="1">
    <source>
        <dbReference type="ARBA" id="ARBA00022490"/>
    </source>
</evidence>
<evidence type="ECO:0000256" key="2">
    <source>
        <dbReference type="ARBA" id="ARBA00022603"/>
    </source>
</evidence>
<evidence type="ECO:0000256" key="5">
    <source>
        <dbReference type="ARBA" id="ARBA00022694"/>
    </source>
</evidence>
<dbReference type="PANTHER" id="PTHR47739:SF1">
    <property type="entry name" value="TRNA1(VAL) (ADENINE(37)-N6)-METHYLTRANSFERASE"/>
    <property type="match status" value="1"/>
</dbReference>
<evidence type="ECO:0000313" key="8">
    <source>
        <dbReference type="EMBL" id="GAA4310877.1"/>
    </source>
</evidence>
<comment type="caution">
    <text evidence="8">The sequence shown here is derived from an EMBL/GenBank/DDBJ whole genome shotgun (WGS) entry which is preliminary data.</text>
</comment>
<dbReference type="InterPro" id="IPR029063">
    <property type="entry name" value="SAM-dependent_MTases_sf"/>
</dbReference>
<dbReference type="HAMAP" id="MF_01872">
    <property type="entry name" value="tRNA_methyltr_YfiC"/>
    <property type="match status" value="1"/>
</dbReference>
<protein>
    <recommendedName>
        <fullName evidence="6">tRNA1(Val) (adenine(37)-N6)-methyltransferase</fullName>
        <ecNumber evidence="6">2.1.1.223</ecNumber>
    </recommendedName>
    <alternativeName>
        <fullName evidence="6">tRNA m6A37 methyltransferase</fullName>
    </alternativeName>
</protein>
<evidence type="ECO:0000256" key="4">
    <source>
        <dbReference type="ARBA" id="ARBA00022691"/>
    </source>
</evidence>
<dbReference type="InterPro" id="IPR007848">
    <property type="entry name" value="Small_mtfrase_dom"/>
</dbReference>
<dbReference type="InterPro" id="IPR050210">
    <property type="entry name" value="tRNA_Adenine-N(6)_MTase"/>
</dbReference>
<keyword evidence="9" id="KW-1185">Reference proteome</keyword>
<dbReference type="Pfam" id="PF05175">
    <property type="entry name" value="MTS"/>
    <property type="match status" value="1"/>
</dbReference>
<dbReference type="EMBL" id="BAABFT010000001">
    <property type="protein sequence ID" value="GAA4310877.1"/>
    <property type="molecule type" value="Genomic_DNA"/>
</dbReference>
<dbReference type="SUPFAM" id="SSF53335">
    <property type="entry name" value="S-adenosyl-L-methionine-dependent methyltransferases"/>
    <property type="match status" value="1"/>
</dbReference>
<comment type="similarity">
    <text evidence="6">Belongs to the methyltransferase superfamily. tRNA (adenine-N(6)-)-methyltransferase family.</text>
</comment>
<comment type="subcellular location">
    <subcellularLocation>
        <location evidence="6">Cytoplasm</location>
    </subcellularLocation>
</comment>
<keyword evidence="4 6" id="KW-0949">S-adenosyl-L-methionine</keyword>
<accession>A0ABP8FTW1</accession>
<feature type="domain" description="Methyltransferase small" evidence="7">
    <location>
        <begin position="24"/>
        <end position="157"/>
    </location>
</feature>
<keyword evidence="5 6" id="KW-0819">tRNA processing</keyword>
<dbReference type="RefSeq" id="WP_345209475.1">
    <property type="nucleotide sequence ID" value="NZ_BAABFT010000001.1"/>
</dbReference>
<organism evidence="8 9">
    <name type="scientific">Mucilaginibacter gynuensis</name>
    <dbReference type="NCBI Taxonomy" id="1302236"/>
    <lineage>
        <taxon>Bacteria</taxon>
        <taxon>Pseudomonadati</taxon>
        <taxon>Bacteroidota</taxon>
        <taxon>Sphingobacteriia</taxon>
        <taxon>Sphingobacteriales</taxon>
        <taxon>Sphingobacteriaceae</taxon>
        <taxon>Mucilaginibacter</taxon>
    </lineage>
</organism>
<dbReference type="PRINTS" id="PR00507">
    <property type="entry name" value="N12N6MTFRASE"/>
</dbReference>
<dbReference type="PANTHER" id="PTHR47739">
    <property type="entry name" value="TRNA1(VAL) (ADENINE(37)-N6)-METHYLTRANSFERASE"/>
    <property type="match status" value="1"/>
</dbReference>
<reference evidence="9" key="1">
    <citation type="journal article" date="2019" name="Int. J. Syst. Evol. Microbiol.">
        <title>The Global Catalogue of Microorganisms (GCM) 10K type strain sequencing project: providing services to taxonomists for standard genome sequencing and annotation.</title>
        <authorList>
            <consortium name="The Broad Institute Genomics Platform"/>
            <consortium name="The Broad Institute Genome Sequencing Center for Infectious Disease"/>
            <person name="Wu L."/>
            <person name="Ma J."/>
        </authorList>
    </citation>
    <scope>NUCLEOTIDE SEQUENCE [LARGE SCALE GENOMIC DNA]</scope>
    <source>
        <strain evidence="9">JCM 17705</strain>
    </source>
</reference>
<dbReference type="CDD" id="cd02440">
    <property type="entry name" value="AdoMet_MTases"/>
    <property type="match status" value="1"/>
</dbReference>
<evidence type="ECO:0000313" key="9">
    <source>
        <dbReference type="Proteomes" id="UP001500582"/>
    </source>
</evidence>
<dbReference type="InterPro" id="IPR022882">
    <property type="entry name" value="tRNA_adenine-N6_MeTrfase"/>
</dbReference>
<keyword evidence="1 6" id="KW-0963">Cytoplasm</keyword>
<keyword evidence="3 6" id="KW-0808">Transferase</keyword>
<comment type="function">
    <text evidence="6">Specifically methylates the adenine in position 37 of tRNA(1)(Val) (anticodon cmo5UAC).</text>
</comment>
<name>A0ABP8FTW1_9SPHI</name>
<evidence type="ECO:0000256" key="6">
    <source>
        <dbReference type="HAMAP-Rule" id="MF_01872"/>
    </source>
</evidence>
<dbReference type="Proteomes" id="UP001500582">
    <property type="component" value="Unassembled WGS sequence"/>
</dbReference>
<proteinExistence type="inferred from homology"/>
<keyword evidence="2 6" id="KW-0489">Methyltransferase</keyword>
<comment type="catalytic activity">
    <reaction evidence="6">
        <text>adenosine(37) in tRNA1(Val) + S-adenosyl-L-methionine = N(6)-methyladenosine(37) in tRNA1(Val) + S-adenosyl-L-homocysteine + H(+)</text>
        <dbReference type="Rhea" id="RHEA:43160"/>
        <dbReference type="Rhea" id="RHEA-COMP:10369"/>
        <dbReference type="Rhea" id="RHEA-COMP:10370"/>
        <dbReference type="ChEBI" id="CHEBI:15378"/>
        <dbReference type="ChEBI" id="CHEBI:57856"/>
        <dbReference type="ChEBI" id="CHEBI:59789"/>
        <dbReference type="ChEBI" id="CHEBI:74411"/>
        <dbReference type="ChEBI" id="CHEBI:74449"/>
        <dbReference type="EC" id="2.1.1.223"/>
    </reaction>
</comment>
<sequence length="234" mass="26108">MIFKFKQFNVDQSGCAMKINTDGVLIGAMATGKAGRVLDIGTGTGVIALMLAQRFNEARIDAVEIDGDAAATAKKNFEGSPFANRLNLFPGDFEDFFKSNPQQKFDLIVSNPPFYIDSLASPGEKKNLAKHADASFFERLLAHVADHLSDDGAFWLILPLQTAALVKALAAENKLHLQEQINIRSFAEDTPHRQIIVLSKSTQVFIEKDFIIYSEPKQYTTEYQHLLKDFFTIF</sequence>
<dbReference type="GO" id="GO:0008168">
    <property type="term" value="F:methyltransferase activity"/>
    <property type="evidence" value="ECO:0007669"/>
    <property type="project" value="UniProtKB-KW"/>
</dbReference>
<dbReference type="GO" id="GO:0032259">
    <property type="term" value="P:methylation"/>
    <property type="evidence" value="ECO:0007669"/>
    <property type="project" value="UniProtKB-KW"/>
</dbReference>
<evidence type="ECO:0000256" key="3">
    <source>
        <dbReference type="ARBA" id="ARBA00022679"/>
    </source>
</evidence>
<dbReference type="InterPro" id="IPR002052">
    <property type="entry name" value="DNA_methylase_N6_adenine_CS"/>
</dbReference>